<organism evidence="1 2">
    <name type="scientific">Cercospora kikuchii</name>
    <dbReference type="NCBI Taxonomy" id="84275"/>
    <lineage>
        <taxon>Eukaryota</taxon>
        <taxon>Fungi</taxon>
        <taxon>Dikarya</taxon>
        <taxon>Ascomycota</taxon>
        <taxon>Pezizomycotina</taxon>
        <taxon>Dothideomycetes</taxon>
        <taxon>Dothideomycetidae</taxon>
        <taxon>Mycosphaerellales</taxon>
        <taxon>Mycosphaerellaceae</taxon>
        <taxon>Cercospora</taxon>
    </lineage>
</organism>
<protein>
    <submittedName>
        <fullName evidence="1">Uncharacterized protein</fullName>
    </submittedName>
</protein>
<gene>
    <name evidence="1" type="ORF">CKM354_000129800</name>
</gene>
<dbReference type="AlphaFoldDB" id="A0A9P3CAN1"/>
<sequence>MSENSPEHSQALDSARESFWKEGDDDEVALDLRHYLQVIASVLKKRSVQSKHFESKVGYRVVKRGDQDARRFEEIDNYGGPDESTLDLLKTHSKSWMTTPLSFWLPPGLGNPSIPRVSDIFLKSGLFSEESPNQVEKSRKKVEQTIKDMDDFGHRYKALEKQLKCPGLCFVLGNGLSESFWCKLMPKKPDAPKFKQVKNKLISIGIGEEAAPYANLRDAIVEHKLDELLKAMDQPPQSPGALSAPTSSDVGQVCSGGVLSRDALESMSGNKLQDISFPSTGASTSVNMQSFCDINVSSVDNWQPLALTDDQLLNFDFSLLREDASILDPAHNWSLNAFDSA</sequence>
<dbReference type="OrthoDB" id="3945549at2759"/>
<evidence type="ECO:0000313" key="1">
    <source>
        <dbReference type="EMBL" id="GIZ37867.1"/>
    </source>
</evidence>
<proteinExistence type="predicted"/>
<accession>A0A9P3CAN1</accession>
<comment type="caution">
    <text evidence="1">The sequence shown here is derived from an EMBL/GenBank/DDBJ whole genome shotgun (WGS) entry which is preliminary data.</text>
</comment>
<keyword evidence="2" id="KW-1185">Reference proteome</keyword>
<dbReference type="RefSeq" id="XP_044652354.1">
    <property type="nucleotide sequence ID" value="XM_044796419.1"/>
</dbReference>
<dbReference type="GeneID" id="68286873"/>
<reference evidence="1 2" key="1">
    <citation type="submission" date="2021-01" db="EMBL/GenBank/DDBJ databases">
        <title>Cercospora kikuchii MAFF 305040 whole genome shotgun sequence.</title>
        <authorList>
            <person name="Kashiwa T."/>
            <person name="Suzuki T."/>
        </authorList>
    </citation>
    <scope>NUCLEOTIDE SEQUENCE [LARGE SCALE GENOMIC DNA]</scope>
    <source>
        <strain evidence="1 2">MAFF 305040</strain>
    </source>
</reference>
<evidence type="ECO:0000313" key="2">
    <source>
        <dbReference type="Proteomes" id="UP000825890"/>
    </source>
</evidence>
<dbReference type="Proteomes" id="UP000825890">
    <property type="component" value="Unassembled WGS sequence"/>
</dbReference>
<name>A0A9P3CAN1_9PEZI</name>
<dbReference type="EMBL" id="BOLY01000001">
    <property type="protein sequence ID" value="GIZ37867.1"/>
    <property type="molecule type" value="Genomic_DNA"/>
</dbReference>